<protein>
    <submittedName>
        <fullName evidence="1">Uncharacterized protein</fullName>
    </submittedName>
</protein>
<dbReference type="Proteomes" id="UP000585614">
    <property type="component" value="Unassembled WGS sequence"/>
</dbReference>
<comment type="caution">
    <text evidence="1">The sequence shown here is derived from an EMBL/GenBank/DDBJ whole genome shotgun (WGS) entry which is preliminary data.</text>
</comment>
<evidence type="ECO:0000313" key="1">
    <source>
        <dbReference type="EMBL" id="KAF6301862.1"/>
    </source>
</evidence>
<name>A0A7J7TMV0_RHIFE</name>
<organism evidence="1 2">
    <name type="scientific">Rhinolophus ferrumequinum</name>
    <name type="common">Greater horseshoe bat</name>
    <dbReference type="NCBI Taxonomy" id="59479"/>
    <lineage>
        <taxon>Eukaryota</taxon>
        <taxon>Metazoa</taxon>
        <taxon>Chordata</taxon>
        <taxon>Craniata</taxon>
        <taxon>Vertebrata</taxon>
        <taxon>Euteleostomi</taxon>
        <taxon>Mammalia</taxon>
        <taxon>Eutheria</taxon>
        <taxon>Laurasiatheria</taxon>
        <taxon>Chiroptera</taxon>
        <taxon>Yinpterochiroptera</taxon>
        <taxon>Rhinolophoidea</taxon>
        <taxon>Rhinolophidae</taxon>
        <taxon>Rhinolophinae</taxon>
        <taxon>Rhinolophus</taxon>
    </lineage>
</organism>
<evidence type="ECO:0000313" key="2">
    <source>
        <dbReference type="Proteomes" id="UP000585614"/>
    </source>
</evidence>
<proteinExistence type="predicted"/>
<dbReference type="AlphaFoldDB" id="A0A7J7TMV0"/>
<dbReference type="EMBL" id="JACAGC010000019">
    <property type="protein sequence ID" value="KAF6301862.1"/>
    <property type="molecule type" value="Genomic_DNA"/>
</dbReference>
<accession>A0A7J7TMV0</accession>
<gene>
    <name evidence="1" type="ORF">mRhiFer1_008773</name>
</gene>
<sequence>MDLTLLITLATFKWHVQWYLGVRTSPLMNISVYKRSKLYGSMVSLDSKIHAKFAVLGVDFKDLERINPSCITFYGETMPRFSNISELEQSSGTDYVSKPRYHCVYITFLVSQSNVNQSRVSR</sequence>
<reference evidence="1 2" key="1">
    <citation type="journal article" date="2020" name="Nature">
        <title>Six reference-quality genomes reveal evolution of bat adaptations.</title>
        <authorList>
            <person name="Jebb D."/>
            <person name="Huang Z."/>
            <person name="Pippel M."/>
            <person name="Hughes G.M."/>
            <person name="Lavrichenko K."/>
            <person name="Devanna P."/>
            <person name="Winkler S."/>
            <person name="Jermiin L.S."/>
            <person name="Skirmuntt E.C."/>
            <person name="Katzourakis A."/>
            <person name="Burkitt-Gray L."/>
            <person name="Ray D.A."/>
            <person name="Sullivan K.A.M."/>
            <person name="Roscito J.G."/>
            <person name="Kirilenko B.M."/>
            <person name="Davalos L.M."/>
            <person name="Corthals A.P."/>
            <person name="Power M.L."/>
            <person name="Jones G."/>
            <person name="Ransome R.D."/>
            <person name="Dechmann D.K.N."/>
            <person name="Locatelli A.G."/>
            <person name="Puechmaille S.J."/>
            <person name="Fedrigo O."/>
            <person name="Jarvis E.D."/>
            <person name="Hiller M."/>
            <person name="Vernes S.C."/>
            <person name="Myers E.W."/>
            <person name="Teeling E.C."/>
        </authorList>
    </citation>
    <scope>NUCLEOTIDE SEQUENCE [LARGE SCALE GENOMIC DNA]</scope>
    <source>
        <strain evidence="1">MRhiFer1</strain>
        <tissue evidence="1">Lung</tissue>
    </source>
</reference>